<proteinExistence type="predicted"/>
<name>A0A7J5APP6_9FLAO</name>
<evidence type="ECO:0000313" key="2">
    <source>
        <dbReference type="Proteomes" id="UP000467305"/>
    </source>
</evidence>
<comment type="caution">
    <text evidence="1">The sequence shown here is derived from an EMBL/GenBank/DDBJ whole genome shotgun (WGS) entry which is preliminary data.</text>
</comment>
<dbReference type="OrthoDB" id="1164149at2"/>
<dbReference type="Proteomes" id="UP000467305">
    <property type="component" value="Unassembled WGS sequence"/>
</dbReference>
<gene>
    <name evidence="1" type="ORF">F7018_04495</name>
</gene>
<organism evidence="1 2">
    <name type="scientific">Tenacibaculum aiptasiae</name>
    <dbReference type="NCBI Taxonomy" id="426481"/>
    <lineage>
        <taxon>Bacteria</taxon>
        <taxon>Pseudomonadati</taxon>
        <taxon>Bacteroidota</taxon>
        <taxon>Flavobacteriia</taxon>
        <taxon>Flavobacteriales</taxon>
        <taxon>Flavobacteriaceae</taxon>
        <taxon>Tenacibaculum</taxon>
    </lineage>
</organism>
<keyword evidence="2" id="KW-1185">Reference proteome</keyword>
<evidence type="ECO:0000313" key="1">
    <source>
        <dbReference type="EMBL" id="KAB1159575.1"/>
    </source>
</evidence>
<accession>A0A7J5APP6</accession>
<sequence>MKKTFFLSKGIEKFSNLEVNDLSSVKGGLAGESTQVIIYYPTSGGGKNCPPGLVWSNRLGKCVKVLEAEPAHDIIRN</sequence>
<dbReference type="RefSeq" id="WP_150898821.1">
    <property type="nucleotide sequence ID" value="NZ_WAAU01000008.1"/>
</dbReference>
<reference evidence="1 2" key="1">
    <citation type="submission" date="2019-09" db="EMBL/GenBank/DDBJ databases">
        <authorList>
            <person name="Cao W.R."/>
        </authorList>
    </citation>
    <scope>NUCLEOTIDE SEQUENCE [LARGE SCALE GENOMIC DNA]</scope>
    <source>
        <strain evidence="2">a4</strain>
    </source>
</reference>
<dbReference type="AlphaFoldDB" id="A0A7J5APP6"/>
<protein>
    <submittedName>
        <fullName evidence="1">Uncharacterized protein</fullName>
    </submittedName>
</protein>
<dbReference type="EMBL" id="WAAU01000008">
    <property type="protein sequence ID" value="KAB1159575.1"/>
    <property type="molecule type" value="Genomic_DNA"/>
</dbReference>